<evidence type="ECO:0000313" key="4">
    <source>
        <dbReference type="Proteomes" id="UP001558652"/>
    </source>
</evidence>
<dbReference type="Gene3D" id="1.10.630.10">
    <property type="entry name" value="Cytochrome P450"/>
    <property type="match status" value="1"/>
</dbReference>
<proteinExistence type="inferred from homology"/>
<keyword evidence="2" id="KW-0560">Oxidoreductase</keyword>
<dbReference type="SUPFAM" id="SSF48264">
    <property type="entry name" value="Cytochrome P450"/>
    <property type="match status" value="1"/>
</dbReference>
<dbReference type="InterPro" id="IPR036396">
    <property type="entry name" value="Cyt_P450_sf"/>
</dbReference>
<dbReference type="Pfam" id="PF00067">
    <property type="entry name" value="p450"/>
    <property type="match status" value="1"/>
</dbReference>
<comment type="caution">
    <text evidence="3">The sequence shown here is derived from an EMBL/GenBank/DDBJ whole genome shotgun (WGS) entry which is preliminary data.</text>
</comment>
<keyword evidence="2" id="KW-0503">Monooxygenase</keyword>
<comment type="similarity">
    <text evidence="1">Belongs to the cytochrome P450 family.</text>
</comment>
<evidence type="ECO:0000313" key="3">
    <source>
        <dbReference type="EMBL" id="KAL1140655.1"/>
    </source>
</evidence>
<gene>
    <name evidence="3" type="ORF">AAG570_000585</name>
</gene>
<organism evidence="3 4">
    <name type="scientific">Ranatra chinensis</name>
    <dbReference type="NCBI Taxonomy" id="642074"/>
    <lineage>
        <taxon>Eukaryota</taxon>
        <taxon>Metazoa</taxon>
        <taxon>Ecdysozoa</taxon>
        <taxon>Arthropoda</taxon>
        <taxon>Hexapoda</taxon>
        <taxon>Insecta</taxon>
        <taxon>Pterygota</taxon>
        <taxon>Neoptera</taxon>
        <taxon>Paraneoptera</taxon>
        <taxon>Hemiptera</taxon>
        <taxon>Heteroptera</taxon>
        <taxon>Panheteroptera</taxon>
        <taxon>Nepomorpha</taxon>
        <taxon>Nepidae</taxon>
        <taxon>Ranatrinae</taxon>
        <taxon>Ranatra</taxon>
    </lineage>
</organism>
<dbReference type="GO" id="GO:0004497">
    <property type="term" value="F:monooxygenase activity"/>
    <property type="evidence" value="ECO:0007669"/>
    <property type="project" value="UniProtKB-KW"/>
</dbReference>
<dbReference type="Proteomes" id="UP001558652">
    <property type="component" value="Unassembled WGS sequence"/>
</dbReference>
<dbReference type="InterPro" id="IPR001128">
    <property type="entry name" value="Cyt_P450"/>
</dbReference>
<keyword evidence="4" id="KW-1185">Reference proteome</keyword>
<accession>A0ABD0YXG4</accession>
<name>A0ABD0YXG4_9HEMI</name>
<dbReference type="PANTHER" id="PTHR24299:SF21">
    <property type="entry name" value="OS09G0441600 PROTEIN"/>
    <property type="match status" value="1"/>
</dbReference>
<dbReference type="AlphaFoldDB" id="A0ABD0YXG4"/>
<sequence>MWWYLIGAVCALAGYIVWETLARCKDLPPGPWGLPVVGYLPWLDPASPHLSLTRLAERYGPVYSVKLGGIFVVVLADARTIRQTLAKDAFAGRADLFVTHGIMGGYGECDTYYGYICCFTNIFYKNNTL</sequence>
<evidence type="ECO:0000256" key="2">
    <source>
        <dbReference type="ARBA" id="ARBA00023033"/>
    </source>
</evidence>
<protein>
    <submittedName>
        <fullName evidence="3">Uncharacterized protein</fullName>
    </submittedName>
</protein>
<reference evidence="3 4" key="1">
    <citation type="submission" date="2024-07" db="EMBL/GenBank/DDBJ databases">
        <title>Chromosome-level genome assembly of the water stick insect Ranatra chinensis (Heteroptera: Nepidae).</title>
        <authorList>
            <person name="Liu X."/>
        </authorList>
    </citation>
    <scope>NUCLEOTIDE SEQUENCE [LARGE SCALE GENOMIC DNA]</scope>
    <source>
        <strain evidence="3">Cailab_2021Rc</strain>
        <tissue evidence="3">Muscle</tissue>
    </source>
</reference>
<evidence type="ECO:0000256" key="1">
    <source>
        <dbReference type="ARBA" id="ARBA00010617"/>
    </source>
</evidence>
<dbReference type="EMBL" id="JBFDAA010000001">
    <property type="protein sequence ID" value="KAL1140655.1"/>
    <property type="molecule type" value="Genomic_DNA"/>
</dbReference>
<dbReference type="PANTHER" id="PTHR24299">
    <property type="entry name" value="CYTOCHROME P450 FAMILY 1"/>
    <property type="match status" value="1"/>
</dbReference>